<dbReference type="EMBL" id="RWGY01000613">
    <property type="protein sequence ID" value="TVU00282.1"/>
    <property type="molecule type" value="Genomic_DNA"/>
</dbReference>
<evidence type="ECO:0000313" key="1">
    <source>
        <dbReference type="EMBL" id="TVU00282.1"/>
    </source>
</evidence>
<dbReference type="AlphaFoldDB" id="A0A5J9SMQ1"/>
<reference evidence="1 2" key="1">
    <citation type="journal article" date="2019" name="Sci. Rep.">
        <title>A high-quality genome of Eragrostis curvula grass provides insights into Poaceae evolution and supports new strategies to enhance forage quality.</title>
        <authorList>
            <person name="Carballo J."/>
            <person name="Santos B.A.C.M."/>
            <person name="Zappacosta D."/>
            <person name="Garbus I."/>
            <person name="Selva J.P."/>
            <person name="Gallo C.A."/>
            <person name="Diaz A."/>
            <person name="Albertini E."/>
            <person name="Caccamo M."/>
            <person name="Echenique V."/>
        </authorList>
    </citation>
    <scope>NUCLEOTIDE SEQUENCE [LARGE SCALE GENOMIC DNA]</scope>
    <source>
        <strain evidence="2">cv. Victoria</strain>
        <tissue evidence="1">Leaf</tissue>
    </source>
</reference>
<evidence type="ECO:0000313" key="2">
    <source>
        <dbReference type="Proteomes" id="UP000324897"/>
    </source>
</evidence>
<protein>
    <submittedName>
        <fullName evidence="1">Uncharacterized protein</fullName>
    </submittedName>
</protein>
<keyword evidence="2" id="KW-1185">Reference proteome</keyword>
<sequence>MLLLQLFHTKSKLEQVLGTGYNEGSSGVCTEVEIETGNFQMNLKSVMTHEEGRADAEASAQQFFADRDIPYHPDVSGHPLVNSAYLRMWRLVSLCVSIRSDLA</sequence>
<dbReference type="Gramene" id="TVU00282">
    <property type="protein sequence ID" value="TVU00282"/>
    <property type="gene ID" value="EJB05_54303"/>
</dbReference>
<comment type="caution">
    <text evidence="1">The sequence shown here is derived from an EMBL/GenBank/DDBJ whole genome shotgun (WGS) entry which is preliminary data.</text>
</comment>
<organism evidence="1 2">
    <name type="scientific">Eragrostis curvula</name>
    <name type="common">weeping love grass</name>
    <dbReference type="NCBI Taxonomy" id="38414"/>
    <lineage>
        <taxon>Eukaryota</taxon>
        <taxon>Viridiplantae</taxon>
        <taxon>Streptophyta</taxon>
        <taxon>Embryophyta</taxon>
        <taxon>Tracheophyta</taxon>
        <taxon>Spermatophyta</taxon>
        <taxon>Magnoliopsida</taxon>
        <taxon>Liliopsida</taxon>
        <taxon>Poales</taxon>
        <taxon>Poaceae</taxon>
        <taxon>PACMAD clade</taxon>
        <taxon>Chloridoideae</taxon>
        <taxon>Eragrostideae</taxon>
        <taxon>Eragrostidinae</taxon>
        <taxon>Eragrostis</taxon>
    </lineage>
</organism>
<gene>
    <name evidence="1" type="ORF">EJB05_54303</name>
</gene>
<feature type="non-terminal residue" evidence="1">
    <location>
        <position position="1"/>
    </location>
</feature>
<dbReference type="Proteomes" id="UP000324897">
    <property type="component" value="Unassembled WGS sequence"/>
</dbReference>
<proteinExistence type="predicted"/>
<name>A0A5J9SMQ1_9POAL</name>
<accession>A0A5J9SMQ1</accession>